<dbReference type="RefSeq" id="WP_130663732.1">
    <property type="nucleotide sequence ID" value="NZ_SIKX01000008.1"/>
</dbReference>
<sequence length="95" mass="10368">MASFTTSSYRFDLTRLAVALLILGLIFITARLSIGDSLTVGYVMLIPVYVFLSAVFEDARLVKHSRVHAWAETLAALSAAAACGYTGYQLWISGY</sequence>
<reference evidence="2 3" key="1">
    <citation type="submission" date="2019-02" db="EMBL/GenBank/DDBJ databases">
        <title>The genomic architecture of introgression among sibling species of bacteria.</title>
        <authorList>
            <person name="Cavassim M.I.A."/>
            <person name="Moeskjaer S."/>
            <person name="Moslemi C."/>
            <person name="Fields B."/>
            <person name="Bachmann A."/>
            <person name="Vilhjalmsson B."/>
            <person name="Schierup M.H."/>
            <person name="Young J.P.W."/>
            <person name="Andersen S.U."/>
        </authorList>
    </citation>
    <scope>NUCLEOTIDE SEQUENCE [LARGE SCALE GENOMIC DNA]</scope>
    <source>
        <strain evidence="2 3">SM42</strain>
    </source>
</reference>
<dbReference type="Proteomes" id="UP000291892">
    <property type="component" value="Unassembled WGS sequence"/>
</dbReference>
<feature type="transmembrane region" description="Helical" evidence="1">
    <location>
        <begin position="12"/>
        <end position="34"/>
    </location>
</feature>
<name>A0AAE8TXZ7_9HYPH</name>
<proteinExistence type="predicted"/>
<keyword evidence="1" id="KW-0812">Transmembrane</keyword>
<accession>A0AAE8TXZ7</accession>
<protein>
    <submittedName>
        <fullName evidence="2">Uncharacterized protein</fullName>
    </submittedName>
</protein>
<dbReference type="AlphaFoldDB" id="A0AAE8TXZ7"/>
<keyword evidence="1" id="KW-1133">Transmembrane helix</keyword>
<evidence type="ECO:0000256" key="1">
    <source>
        <dbReference type="SAM" id="Phobius"/>
    </source>
</evidence>
<evidence type="ECO:0000313" key="3">
    <source>
        <dbReference type="Proteomes" id="UP000291892"/>
    </source>
</evidence>
<gene>
    <name evidence="2" type="ORF">ELG94_38790</name>
</gene>
<organism evidence="2 3">
    <name type="scientific">Rhizobium ruizarguesonis</name>
    <dbReference type="NCBI Taxonomy" id="2081791"/>
    <lineage>
        <taxon>Bacteria</taxon>
        <taxon>Pseudomonadati</taxon>
        <taxon>Pseudomonadota</taxon>
        <taxon>Alphaproteobacteria</taxon>
        <taxon>Hyphomicrobiales</taxon>
        <taxon>Rhizobiaceae</taxon>
        <taxon>Rhizobium/Agrobacterium group</taxon>
        <taxon>Rhizobium</taxon>
    </lineage>
</organism>
<dbReference type="EMBL" id="SIKX01000008">
    <property type="protein sequence ID" value="TBF01007.1"/>
    <property type="molecule type" value="Genomic_DNA"/>
</dbReference>
<feature type="transmembrane region" description="Helical" evidence="1">
    <location>
        <begin position="40"/>
        <end position="57"/>
    </location>
</feature>
<comment type="caution">
    <text evidence="2">The sequence shown here is derived from an EMBL/GenBank/DDBJ whole genome shotgun (WGS) entry which is preliminary data.</text>
</comment>
<feature type="transmembrane region" description="Helical" evidence="1">
    <location>
        <begin position="69"/>
        <end position="91"/>
    </location>
</feature>
<evidence type="ECO:0000313" key="2">
    <source>
        <dbReference type="EMBL" id="TBF01007.1"/>
    </source>
</evidence>
<keyword evidence="1" id="KW-0472">Membrane</keyword>